<evidence type="ECO:0000313" key="3">
    <source>
        <dbReference type="Proteomes" id="UP001501447"/>
    </source>
</evidence>
<evidence type="ECO:0000256" key="1">
    <source>
        <dbReference type="SAM" id="MobiDB-lite"/>
    </source>
</evidence>
<comment type="caution">
    <text evidence="2">The sequence shown here is derived from an EMBL/GenBank/DDBJ whole genome shotgun (WGS) entry which is preliminary data.</text>
</comment>
<feature type="region of interest" description="Disordered" evidence="1">
    <location>
        <begin position="18"/>
        <end position="83"/>
    </location>
</feature>
<feature type="compositionally biased region" description="Basic residues" evidence="1">
    <location>
        <begin position="63"/>
        <end position="76"/>
    </location>
</feature>
<evidence type="ECO:0000313" key="2">
    <source>
        <dbReference type="EMBL" id="GAA2618025.1"/>
    </source>
</evidence>
<dbReference type="Proteomes" id="UP001501447">
    <property type="component" value="Unassembled WGS sequence"/>
</dbReference>
<reference evidence="2 3" key="1">
    <citation type="journal article" date="2019" name="Int. J. Syst. Evol. Microbiol.">
        <title>The Global Catalogue of Microorganisms (GCM) 10K type strain sequencing project: providing services to taxonomists for standard genome sequencing and annotation.</title>
        <authorList>
            <consortium name="The Broad Institute Genomics Platform"/>
            <consortium name="The Broad Institute Genome Sequencing Center for Infectious Disease"/>
            <person name="Wu L."/>
            <person name="Ma J."/>
        </authorList>
    </citation>
    <scope>NUCLEOTIDE SEQUENCE [LARGE SCALE GENOMIC DNA]</scope>
    <source>
        <strain evidence="2 3">JCM 16373</strain>
    </source>
</reference>
<keyword evidence="3" id="KW-1185">Reference proteome</keyword>
<feature type="compositionally biased region" description="Pro residues" evidence="1">
    <location>
        <begin position="46"/>
        <end position="61"/>
    </location>
</feature>
<protein>
    <submittedName>
        <fullName evidence="2">Uncharacterized protein</fullName>
    </submittedName>
</protein>
<dbReference type="EMBL" id="BAAARJ010000010">
    <property type="protein sequence ID" value="GAA2618025.1"/>
    <property type="molecule type" value="Genomic_DNA"/>
</dbReference>
<proteinExistence type="predicted"/>
<organism evidence="2 3">
    <name type="scientific">Streptomyces axinellae</name>
    <dbReference type="NCBI Taxonomy" id="552788"/>
    <lineage>
        <taxon>Bacteria</taxon>
        <taxon>Bacillati</taxon>
        <taxon>Actinomycetota</taxon>
        <taxon>Actinomycetes</taxon>
        <taxon>Kitasatosporales</taxon>
        <taxon>Streptomycetaceae</taxon>
        <taxon>Streptomyces</taxon>
    </lineage>
</organism>
<name>A0ABN3Q6K8_9ACTN</name>
<accession>A0ABN3Q6K8</accession>
<sequence length="83" mass="9108">MPIDPFRAIAALARAEVNRAANPAPPRPRRHAEAAGCRKPAEPAQPEAPAPPEEPAQPPPRTSARRRTVWHRITARIRRDVSG</sequence>
<gene>
    <name evidence="2" type="ORF">GCM10009863_35010</name>
</gene>